<dbReference type="PANTHER" id="PTHR12658:SF0">
    <property type="entry name" value="TUBULIN-SPECIFIC CHAPERONE D"/>
    <property type="match status" value="1"/>
</dbReference>
<dbReference type="Pfam" id="PF23579">
    <property type="entry name" value="ARM_TBCD"/>
    <property type="match status" value="1"/>
</dbReference>
<organism evidence="5 6">
    <name type="scientific">Armillaria borealis</name>
    <dbReference type="NCBI Taxonomy" id="47425"/>
    <lineage>
        <taxon>Eukaryota</taxon>
        <taxon>Fungi</taxon>
        <taxon>Dikarya</taxon>
        <taxon>Basidiomycota</taxon>
        <taxon>Agaricomycotina</taxon>
        <taxon>Agaricomycetes</taxon>
        <taxon>Agaricomycetidae</taxon>
        <taxon>Agaricales</taxon>
        <taxon>Marasmiineae</taxon>
        <taxon>Physalacriaceae</taxon>
        <taxon>Armillaria</taxon>
    </lineage>
</organism>
<evidence type="ECO:0000259" key="3">
    <source>
        <dbReference type="Pfam" id="PF12612"/>
    </source>
</evidence>
<feature type="domain" description="Tubulin-folding cofactor D ARM repeats" evidence="4">
    <location>
        <begin position="304"/>
        <end position="503"/>
    </location>
</feature>
<dbReference type="GO" id="GO:0005096">
    <property type="term" value="F:GTPase activator activity"/>
    <property type="evidence" value="ECO:0007669"/>
    <property type="project" value="InterPro"/>
</dbReference>
<dbReference type="AlphaFoldDB" id="A0AA39MWW1"/>
<feature type="repeat" description="HEAT" evidence="2">
    <location>
        <begin position="324"/>
        <end position="361"/>
    </location>
</feature>
<dbReference type="InterPro" id="IPR021133">
    <property type="entry name" value="HEAT_type_2"/>
</dbReference>
<keyword evidence="6" id="KW-1185">Reference proteome</keyword>
<name>A0AA39MWW1_9AGAR</name>
<evidence type="ECO:0000313" key="5">
    <source>
        <dbReference type="EMBL" id="KAK0449193.1"/>
    </source>
</evidence>
<proteinExistence type="predicted"/>
<dbReference type="Pfam" id="PF25767">
    <property type="entry name" value="ARM_TBCD_2nd"/>
    <property type="match status" value="1"/>
</dbReference>
<evidence type="ECO:0000313" key="6">
    <source>
        <dbReference type="Proteomes" id="UP001175226"/>
    </source>
</evidence>
<dbReference type="GO" id="GO:0007023">
    <property type="term" value="P:post-chaperonin tubulin folding pathway"/>
    <property type="evidence" value="ECO:0007669"/>
    <property type="project" value="InterPro"/>
</dbReference>
<dbReference type="Pfam" id="PF12612">
    <property type="entry name" value="TFCD_C"/>
    <property type="match status" value="1"/>
</dbReference>
<reference evidence="5" key="1">
    <citation type="submission" date="2023-06" db="EMBL/GenBank/DDBJ databases">
        <authorList>
            <consortium name="Lawrence Berkeley National Laboratory"/>
            <person name="Ahrendt S."/>
            <person name="Sahu N."/>
            <person name="Indic B."/>
            <person name="Wong-Bajracharya J."/>
            <person name="Merenyi Z."/>
            <person name="Ke H.-M."/>
            <person name="Monk M."/>
            <person name="Kocsube S."/>
            <person name="Drula E."/>
            <person name="Lipzen A."/>
            <person name="Balint B."/>
            <person name="Henrissat B."/>
            <person name="Andreopoulos B."/>
            <person name="Martin F.M."/>
            <person name="Harder C.B."/>
            <person name="Rigling D."/>
            <person name="Ford K.L."/>
            <person name="Foster G.D."/>
            <person name="Pangilinan J."/>
            <person name="Papanicolaou A."/>
            <person name="Barry K."/>
            <person name="LaButti K."/>
            <person name="Viragh M."/>
            <person name="Koriabine M."/>
            <person name="Yan M."/>
            <person name="Riley R."/>
            <person name="Champramary S."/>
            <person name="Plett K.L."/>
            <person name="Tsai I.J."/>
            <person name="Slot J."/>
            <person name="Sipos G."/>
            <person name="Plett J."/>
            <person name="Nagy L.G."/>
            <person name="Grigoriev I.V."/>
        </authorList>
    </citation>
    <scope>NUCLEOTIDE SEQUENCE</scope>
    <source>
        <strain evidence="5">FPL87.14</strain>
    </source>
</reference>
<evidence type="ECO:0000259" key="4">
    <source>
        <dbReference type="Pfam" id="PF25767"/>
    </source>
</evidence>
<dbReference type="InterPro" id="IPR058033">
    <property type="entry name" value="ARM_TBCD_2nd"/>
</dbReference>
<dbReference type="InterPro" id="IPR016024">
    <property type="entry name" value="ARM-type_fold"/>
</dbReference>
<dbReference type="InterPro" id="IPR011989">
    <property type="entry name" value="ARM-like"/>
</dbReference>
<gene>
    <name evidence="5" type="ORF">EV421DRAFT_1780512</name>
</gene>
<feature type="domain" description="Tubulin-folding cofactor D C-terminal" evidence="3">
    <location>
        <begin position="857"/>
        <end position="1051"/>
    </location>
</feature>
<protein>
    <submittedName>
        <fullName evidence="5">TBCD protein</fullName>
    </submittedName>
</protein>
<dbReference type="GO" id="GO:0000226">
    <property type="term" value="P:microtubule cytoskeleton organization"/>
    <property type="evidence" value="ECO:0007669"/>
    <property type="project" value="TreeGrafter"/>
</dbReference>
<dbReference type="Proteomes" id="UP001175226">
    <property type="component" value="Unassembled WGS sequence"/>
</dbReference>
<dbReference type="GO" id="GO:0048487">
    <property type="term" value="F:beta-tubulin binding"/>
    <property type="evidence" value="ECO:0007669"/>
    <property type="project" value="InterPro"/>
</dbReference>
<dbReference type="SUPFAM" id="SSF48371">
    <property type="entry name" value="ARM repeat"/>
    <property type="match status" value="1"/>
</dbReference>
<dbReference type="PROSITE" id="PS50077">
    <property type="entry name" value="HEAT_REPEAT"/>
    <property type="match status" value="1"/>
</dbReference>
<dbReference type="PANTHER" id="PTHR12658">
    <property type="entry name" value="BETA-TUBULIN COFACTOR D"/>
    <property type="match status" value="1"/>
</dbReference>
<dbReference type="InterPro" id="IPR033162">
    <property type="entry name" value="TBCD"/>
</dbReference>
<dbReference type="EMBL" id="JAUEPT010000008">
    <property type="protein sequence ID" value="KAK0449193.1"/>
    <property type="molecule type" value="Genomic_DNA"/>
</dbReference>
<evidence type="ECO:0000256" key="1">
    <source>
        <dbReference type="ARBA" id="ARBA00023186"/>
    </source>
</evidence>
<accession>A0AA39MWW1</accession>
<dbReference type="Gene3D" id="1.25.10.10">
    <property type="entry name" value="Leucine-rich Repeat Variant"/>
    <property type="match status" value="2"/>
</dbReference>
<dbReference type="GO" id="GO:0007021">
    <property type="term" value="P:tubulin complex assembly"/>
    <property type="evidence" value="ECO:0007669"/>
    <property type="project" value="InterPro"/>
</dbReference>
<keyword evidence="1" id="KW-0143">Chaperone</keyword>
<comment type="caution">
    <text evidence="5">The sequence shown here is derived from an EMBL/GenBank/DDBJ whole genome shotgun (WGS) entry which is preliminary data.</text>
</comment>
<evidence type="ECO:0000256" key="2">
    <source>
        <dbReference type="PROSITE-ProRule" id="PRU00103"/>
    </source>
</evidence>
<sequence length="1143" mass="127436">MDESGEGRFYARFEKYAEFEDIQRSLLALELTVVPTAEESKEETVKLQQLSNILDEYQEQSYLLDPYLEGLVVPVVDSLKSHANVSISHPSTAFSPERVQRVALLLYGYIKCRGYKTIIRFLPHEIADLSIALSYMQNANTLVVEVDQWALRYTFLLWLSLICMLPFDLAQFDEVEGGNQTALSIEHIGKGFLSNAGLEREGAAIMLSRLYMRKDTLTIFRLYLSWCKDTIRESKDPFTVIGLLQVLCEVLKSGSVGQVEQALPDVLAIAATLEGESTLIANTVVRKYKTKLVSRVALRILPAKSARRTDSEDGIDVPDSIEIVLEQLFQSLQDKDTVVRWSAAKGIARISDRLPTDFADQVVDTIMGLFSIHSVAAASIYDLPAIAECTWHGSSLACAEMARRGLISSEKLPELLNWLSKALYFDLRKGAHSIGSNVRDAAAYVIWALARSKNPSELAPHAEKLARQLVTVSLYDREIHIRRAASAAFQEHVGRTGLFPHGIDVLRKTDFYAVGIRRNAFLVAAPQVAEHPEYRRYLFDHLLDVPLRHWDANMRQLASQSLRLICLLDLGELGPQVCSRAAKLLESPDNTDIHGGLLALTELSIACRDRASSEVEREQQMRDIFKYLAIVPHAVLVGSRNEIVTAAACQLIASTVTLAEISMGPSTSVPKWRQVVDFGLKHRRVPVQEAAAMAMASISKLVDCFATVTRLIRELSSGSFSSQQSLGRVLGVIDYDSFPKCLPDSISCLLECARPSPKTFSANVEARRNCYFAMPQIIQNIVLHLNDHMSPEVFASLFDALLSGLEDYTIDERGDVGSWIRMACVRGLTSVSEILISNARTIIRFDDYLTPSKYHLAVIGILKQGVERLDNVRQDAGECILRLLRLPLPDVKDAERWQLPSCGLLVELFASGTESVSWSDGHWLFPRGVRLLEIEEYRQPVLKGLVISLGSKTDSIHRPVSTSLSAYARSLPASGPTDAYDLVTFANDLIKYAQANLSSNNIFIPVLQTFSVLLEAGALEKLSSDDSGIRSLGSLHLMASRHVDRLKSVQRIHESMKIVVNLLAFDAMFARCITSLPSFLAHRFPTIRSDAAEFLYLKIQSMDLNRDTEEVEELLLETEWTSSDIEAVRQNAQRVVELFKGEL</sequence>
<dbReference type="InterPro" id="IPR022577">
    <property type="entry name" value="TBCD_C"/>
</dbReference>